<feature type="domain" description="Polyketide synthase-like methyltransferase" evidence="5">
    <location>
        <begin position="28"/>
        <end position="269"/>
    </location>
</feature>
<gene>
    <name evidence="6" type="ORF">UO65_0216</name>
</gene>
<dbReference type="InterPro" id="IPR020803">
    <property type="entry name" value="MeTfrase_dom"/>
</dbReference>
<accession>W7JF29</accession>
<dbReference type="STRING" id="909613.UO65_0216"/>
<evidence type="ECO:0000313" key="6">
    <source>
        <dbReference type="EMBL" id="EWC64609.1"/>
    </source>
</evidence>
<sequence length="294" mass="33021">MTSALVPRWSDPELRSAIENHYDGLVDLYEKVWGEHIHHGYWAEDSPADRHAAQVRLIEKLIEFGEVPTGARILDAGCGVGASSVHLAANHGATVEGITLAAEQVRRGGEKKTEAGVADRVNFQIMDALRTDFPDDSFDVVWALESCELMPDKERFLSECHRVLKPGGTLVVATWCARDNDLDDSEHRLLGRIYRDFVISHVLPLPDYHAMAERLGFEDVRSDDWSERVTDTWKMSSDLVKPVIKDPTVVWKLVRAKGVDIFRFLNSVPLMRQAYDRGVMHYGVFTGTKAGGHQ</sequence>
<dbReference type="RefSeq" id="WP_052020372.1">
    <property type="nucleotide sequence ID" value="NZ_AYXG01000004.1"/>
</dbReference>
<dbReference type="GO" id="GO:0032259">
    <property type="term" value="P:methylation"/>
    <property type="evidence" value="ECO:0007669"/>
    <property type="project" value="UniProtKB-UniRule"/>
</dbReference>
<feature type="region of interest" description="SAM motif II" evidence="4">
    <location>
        <begin position="136"/>
        <end position="144"/>
    </location>
</feature>
<dbReference type="PROSITE" id="PS51581">
    <property type="entry name" value="SAM_GTMT"/>
    <property type="match status" value="1"/>
</dbReference>
<dbReference type="InterPro" id="IPR025774">
    <property type="entry name" value="PiNMT-like"/>
</dbReference>
<keyword evidence="1 4" id="KW-0489">Methyltransferase</keyword>
<dbReference type="PANTHER" id="PTHR44068:SF11">
    <property type="entry name" value="GERANYL DIPHOSPHATE 2-C-METHYLTRANSFERASE"/>
    <property type="match status" value="1"/>
</dbReference>
<dbReference type="GO" id="GO:0050342">
    <property type="term" value="F:tocopherol C-methyltransferase activity"/>
    <property type="evidence" value="ECO:0007669"/>
    <property type="project" value="UniProtKB-EC"/>
</dbReference>
<evidence type="ECO:0000313" key="7">
    <source>
        <dbReference type="Proteomes" id="UP000019277"/>
    </source>
</evidence>
<reference evidence="6 7" key="1">
    <citation type="journal article" date="2014" name="Genome Announc.">
        <title>Draft Genome Sequence of the Antitrypanosomally Active Sponge-Associated Bacterium Actinokineospora sp. Strain EG49.</title>
        <authorList>
            <person name="Harjes J."/>
            <person name="Ryu T."/>
            <person name="Abdelmohsen U.R."/>
            <person name="Moitinho-Silva L."/>
            <person name="Horn H."/>
            <person name="Ravasi T."/>
            <person name="Hentschel U."/>
        </authorList>
    </citation>
    <scope>NUCLEOTIDE SEQUENCE [LARGE SCALE GENOMIC DNA]</scope>
    <source>
        <strain evidence="6 7">EG49</strain>
    </source>
</reference>
<dbReference type="EMBL" id="AYXG01000004">
    <property type="protein sequence ID" value="EWC64609.1"/>
    <property type="molecule type" value="Genomic_DNA"/>
</dbReference>
<dbReference type="Pfam" id="PF08241">
    <property type="entry name" value="Methyltransf_11"/>
    <property type="match status" value="1"/>
</dbReference>
<proteinExistence type="inferred from homology"/>
<dbReference type="CDD" id="cd02440">
    <property type="entry name" value="AdoMet_MTases"/>
    <property type="match status" value="1"/>
</dbReference>
<dbReference type="SMART" id="SM00828">
    <property type="entry name" value="PKS_MT"/>
    <property type="match status" value="1"/>
</dbReference>
<evidence type="ECO:0000256" key="3">
    <source>
        <dbReference type="ARBA" id="ARBA00022691"/>
    </source>
</evidence>
<dbReference type="EC" id="2.1.1.95" evidence="6"/>
<dbReference type="OrthoDB" id="9769602at2"/>
<protein>
    <submittedName>
        <fullName evidence="6">Gamma-tocopherol methyltransferase</fullName>
        <ecNumber evidence="6">2.1.1.95</ecNumber>
    </submittedName>
</protein>
<evidence type="ECO:0000256" key="4">
    <source>
        <dbReference type="PROSITE-ProRule" id="PRU00914"/>
    </source>
</evidence>
<dbReference type="AlphaFoldDB" id="W7JF29"/>
<dbReference type="Gene3D" id="3.40.50.150">
    <property type="entry name" value="Vaccinia Virus protein VP39"/>
    <property type="match status" value="1"/>
</dbReference>
<evidence type="ECO:0000256" key="2">
    <source>
        <dbReference type="ARBA" id="ARBA00022679"/>
    </source>
</evidence>
<dbReference type="InterPro" id="IPR013216">
    <property type="entry name" value="Methyltransf_11"/>
</dbReference>
<comment type="similarity">
    <text evidence="4">Belongs to the class I-like SAM-binding methyltransferase superfamily. gTMT family.</text>
</comment>
<feature type="region of interest" description="SAM motif III" evidence="4">
    <location>
        <begin position="163"/>
        <end position="172"/>
    </location>
</feature>
<organism evidence="6 7">
    <name type="scientific">Actinokineospora spheciospongiae</name>
    <dbReference type="NCBI Taxonomy" id="909613"/>
    <lineage>
        <taxon>Bacteria</taxon>
        <taxon>Bacillati</taxon>
        <taxon>Actinomycetota</taxon>
        <taxon>Actinomycetes</taxon>
        <taxon>Pseudonocardiales</taxon>
        <taxon>Pseudonocardiaceae</taxon>
        <taxon>Actinokineospora</taxon>
    </lineage>
</organism>
<keyword evidence="2 4" id="KW-0808">Transferase</keyword>
<dbReference type="InterPro" id="IPR029063">
    <property type="entry name" value="SAM-dependent_MTases_sf"/>
</dbReference>
<dbReference type="eggNOG" id="COG2230">
    <property type="taxonomic scope" value="Bacteria"/>
</dbReference>
<dbReference type="SUPFAM" id="SSF53335">
    <property type="entry name" value="S-adenosyl-L-methionine-dependent methyltransferases"/>
    <property type="match status" value="1"/>
</dbReference>
<dbReference type="GO" id="GO:0008757">
    <property type="term" value="F:S-adenosylmethionine-dependent methyltransferase activity"/>
    <property type="evidence" value="ECO:0007669"/>
    <property type="project" value="InterPro"/>
</dbReference>
<evidence type="ECO:0000259" key="5">
    <source>
        <dbReference type="SMART" id="SM00828"/>
    </source>
</evidence>
<feature type="region of interest" description="SAM motif I" evidence="4">
    <location>
        <begin position="73"/>
        <end position="82"/>
    </location>
</feature>
<keyword evidence="3 4" id="KW-0949">S-adenosyl-L-methionine</keyword>
<comment type="caution">
    <text evidence="6">The sequence shown here is derived from an EMBL/GenBank/DDBJ whole genome shotgun (WGS) entry which is preliminary data.</text>
</comment>
<evidence type="ECO:0000256" key="1">
    <source>
        <dbReference type="ARBA" id="ARBA00022603"/>
    </source>
</evidence>
<name>W7JF29_9PSEU</name>
<dbReference type="InterPro" id="IPR050447">
    <property type="entry name" value="Erg6_SMT_methyltransf"/>
</dbReference>
<dbReference type="PANTHER" id="PTHR44068">
    <property type="entry name" value="ZGC:194242"/>
    <property type="match status" value="1"/>
</dbReference>
<keyword evidence="7" id="KW-1185">Reference proteome</keyword>
<dbReference type="Proteomes" id="UP000019277">
    <property type="component" value="Unassembled WGS sequence"/>
</dbReference>